<proteinExistence type="predicted"/>
<evidence type="ECO:0000313" key="1">
    <source>
        <dbReference type="EMBL" id="HCV79685.1"/>
    </source>
</evidence>
<accession>A0A3D5IUZ0</accession>
<name>A0A3D5IUZ0_9FLAO</name>
<protein>
    <submittedName>
        <fullName evidence="1">Uncharacterized protein</fullName>
    </submittedName>
</protein>
<dbReference type="EMBL" id="DPMF01000025">
    <property type="protein sequence ID" value="HCV79685.1"/>
    <property type="molecule type" value="Genomic_DNA"/>
</dbReference>
<sequence length="81" mass="9792">MLIHNFIIDTFFFNVALLLDLPDVNIKTDKDLEPEQRAKEAFENMYKDYKNNSLEPSRFNPRVFQAFKFYIKNRELLCLTR</sequence>
<organism evidence="1 2">
    <name type="scientific">Zunongwangia profunda</name>
    <dbReference type="NCBI Taxonomy" id="398743"/>
    <lineage>
        <taxon>Bacteria</taxon>
        <taxon>Pseudomonadati</taxon>
        <taxon>Bacteroidota</taxon>
        <taxon>Flavobacteriia</taxon>
        <taxon>Flavobacteriales</taxon>
        <taxon>Flavobacteriaceae</taxon>
        <taxon>Zunongwangia</taxon>
    </lineage>
</organism>
<comment type="caution">
    <text evidence="1">The sequence shown here is derived from an EMBL/GenBank/DDBJ whole genome shotgun (WGS) entry which is preliminary data.</text>
</comment>
<reference evidence="1 2" key="1">
    <citation type="journal article" date="2018" name="Nat. Biotechnol.">
        <title>A standardized bacterial taxonomy based on genome phylogeny substantially revises the tree of life.</title>
        <authorList>
            <person name="Parks D.H."/>
            <person name="Chuvochina M."/>
            <person name="Waite D.W."/>
            <person name="Rinke C."/>
            <person name="Skarshewski A."/>
            <person name="Chaumeil P.A."/>
            <person name="Hugenholtz P."/>
        </authorList>
    </citation>
    <scope>NUCLEOTIDE SEQUENCE [LARGE SCALE GENOMIC DNA]</scope>
    <source>
        <strain evidence="1">UBA9359</strain>
    </source>
</reference>
<dbReference type="AlphaFoldDB" id="A0A3D5IUZ0"/>
<evidence type="ECO:0000313" key="2">
    <source>
        <dbReference type="Proteomes" id="UP000264330"/>
    </source>
</evidence>
<dbReference type="Proteomes" id="UP000264330">
    <property type="component" value="Unassembled WGS sequence"/>
</dbReference>
<gene>
    <name evidence="1" type="ORF">DGQ38_01385</name>
</gene>